<comment type="similarity">
    <text evidence="1">Belongs to the isochorismatase family.</text>
</comment>
<dbReference type="EMBL" id="BMXI01000004">
    <property type="protein sequence ID" value="GHC48476.1"/>
    <property type="molecule type" value="Genomic_DNA"/>
</dbReference>
<sequence>MKTLLIIDLQNDFLPGGALGVAGGDELVPLVNDLLPHYDHVVATQDWHPADHGSFARNNPGHAIGDTIDLAGLPQILWPTHCVQGSPGAELAPGLDATRIDTVFRKGTERDIDSYSGFHDNGHRHSTGLADYLRNKGVTELHICGIATDYCVKFTVLDALAEGFNTTLLADACRGVNLTDGDVERAVLEMSEAGAKIKETGGILFAK</sequence>
<protein>
    <recommendedName>
        <fullName evidence="8">Nicotinamidase</fullName>
        <ecNumber evidence="6">3.5.1.19</ecNumber>
    </recommendedName>
    <alternativeName>
        <fullName evidence="7">Nicotinamide deamidase</fullName>
    </alternativeName>
</protein>
<keyword evidence="4" id="KW-0378">Hydrolase</keyword>
<dbReference type="InterPro" id="IPR052347">
    <property type="entry name" value="Isochorismatase_Nicotinamidase"/>
</dbReference>
<evidence type="ECO:0000259" key="9">
    <source>
        <dbReference type="Pfam" id="PF00857"/>
    </source>
</evidence>
<dbReference type="FunFam" id="3.40.50.850:FF:000006">
    <property type="entry name" value="Bifunctional pyrazinamidase/nicotinamidase"/>
    <property type="match status" value="1"/>
</dbReference>
<dbReference type="SUPFAM" id="SSF52499">
    <property type="entry name" value="Isochorismatase-like hydrolases"/>
    <property type="match status" value="1"/>
</dbReference>
<dbReference type="RefSeq" id="WP_189568526.1">
    <property type="nucleotide sequence ID" value="NZ_BMXI01000004.1"/>
</dbReference>
<dbReference type="Gene3D" id="3.40.50.850">
    <property type="entry name" value="Isochorismatase-like"/>
    <property type="match status" value="1"/>
</dbReference>
<name>A0A918THS8_9BACT</name>
<reference evidence="10" key="1">
    <citation type="journal article" date="2014" name="Int. J. Syst. Evol. Microbiol.">
        <title>Complete genome sequence of Corynebacterium casei LMG S-19264T (=DSM 44701T), isolated from a smear-ripened cheese.</title>
        <authorList>
            <consortium name="US DOE Joint Genome Institute (JGI-PGF)"/>
            <person name="Walter F."/>
            <person name="Albersmeier A."/>
            <person name="Kalinowski J."/>
            <person name="Ruckert C."/>
        </authorList>
    </citation>
    <scope>NUCLEOTIDE SEQUENCE</scope>
    <source>
        <strain evidence="10">KCTC 12988</strain>
    </source>
</reference>
<comment type="pathway">
    <text evidence="5">Cofactor biosynthesis; nicotinate biosynthesis; nicotinate from nicotinamide: step 1/1.</text>
</comment>
<evidence type="ECO:0000256" key="8">
    <source>
        <dbReference type="ARBA" id="ARBA00072277"/>
    </source>
</evidence>
<dbReference type="GO" id="GO:0046872">
    <property type="term" value="F:metal ion binding"/>
    <property type="evidence" value="ECO:0007669"/>
    <property type="project" value="UniProtKB-KW"/>
</dbReference>
<feature type="domain" description="Isochorismatase-like" evidence="9">
    <location>
        <begin position="3"/>
        <end position="196"/>
    </location>
</feature>
<evidence type="ECO:0000256" key="5">
    <source>
        <dbReference type="ARBA" id="ARBA00037900"/>
    </source>
</evidence>
<reference evidence="10" key="2">
    <citation type="submission" date="2020-09" db="EMBL/GenBank/DDBJ databases">
        <authorList>
            <person name="Sun Q."/>
            <person name="Kim S."/>
        </authorList>
    </citation>
    <scope>NUCLEOTIDE SEQUENCE</scope>
    <source>
        <strain evidence="10">KCTC 12988</strain>
    </source>
</reference>
<comment type="caution">
    <text evidence="10">The sequence shown here is derived from an EMBL/GenBank/DDBJ whole genome shotgun (WGS) entry which is preliminary data.</text>
</comment>
<dbReference type="CDD" id="cd01011">
    <property type="entry name" value="nicotinamidase"/>
    <property type="match status" value="1"/>
</dbReference>
<gene>
    <name evidence="10" type="ORF">GCM10007100_12950</name>
</gene>
<evidence type="ECO:0000256" key="6">
    <source>
        <dbReference type="ARBA" id="ARBA00039017"/>
    </source>
</evidence>
<organism evidence="10 11">
    <name type="scientific">Roseibacillus persicicus</name>
    <dbReference type="NCBI Taxonomy" id="454148"/>
    <lineage>
        <taxon>Bacteria</taxon>
        <taxon>Pseudomonadati</taxon>
        <taxon>Verrucomicrobiota</taxon>
        <taxon>Verrucomicrobiia</taxon>
        <taxon>Verrucomicrobiales</taxon>
        <taxon>Verrucomicrobiaceae</taxon>
        <taxon>Roseibacillus</taxon>
    </lineage>
</organism>
<evidence type="ECO:0000256" key="3">
    <source>
        <dbReference type="ARBA" id="ARBA00022723"/>
    </source>
</evidence>
<evidence type="ECO:0000256" key="2">
    <source>
        <dbReference type="ARBA" id="ARBA00022642"/>
    </source>
</evidence>
<dbReference type="Pfam" id="PF00857">
    <property type="entry name" value="Isochorismatase"/>
    <property type="match status" value="1"/>
</dbReference>
<evidence type="ECO:0000313" key="11">
    <source>
        <dbReference type="Proteomes" id="UP000644507"/>
    </source>
</evidence>
<dbReference type="Proteomes" id="UP000644507">
    <property type="component" value="Unassembled WGS sequence"/>
</dbReference>
<accession>A0A918THS8</accession>
<dbReference type="GO" id="GO:0008936">
    <property type="term" value="F:nicotinamidase activity"/>
    <property type="evidence" value="ECO:0007669"/>
    <property type="project" value="UniProtKB-EC"/>
</dbReference>
<keyword evidence="2" id="KW-0662">Pyridine nucleotide biosynthesis</keyword>
<dbReference type="GO" id="GO:0019363">
    <property type="term" value="P:pyridine nucleotide biosynthetic process"/>
    <property type="evidence" value="ECO:0007669"/>
    <property type="project" value="UniProtKB-KW"/>
</dbReference>
<dbReference type="EC" id="3.5.1.19" evidence="6"/>
<evidence type="ECO:0000256" key="7">
    <source>
        <dbReference type="ARBA" id="ARBA00043224"/>
    </source>
</evidence>
<dbReference type="InterPro" id="IPR000868">
    <property type="entry name" value="Isochorismatase-like_dom"/>
</dbReference>
<keyword evidence="11" id="KW-1185">Reference proteome</keyword>
<proteinExistence type="inferred from homology"/>
<dbReference type="PANTHER" id="PTHR11080">
    <property type="entry name" value="PYRAZINAMIDASE/NICOTINAMIDASE"/>
    <property type="match status" value="1"/>
</dbReference>
<dbReference type="InterPro" id="IPR036380">
    <property type="entry name" value="Isochorismatase-like_sf"/>
</dbReference>
<evidence type="ECO:0000256" key="1">
    <source>
        <dbReference type="ARBA" id="ARBA00006336"/>
    </source>
</evidence>
<dbReference type="NCBIfam" id="NF008623">
    <property type="entry name" value="PRK11609.1"/>
    <property type="match status" value="1"/>
</dbReference>
<evidence type="ECO:0000256" key="4">
    <source>
        <dbReference type="ARBA" id="ARBA00022801"/>
    </source>
</evidence>
<keyword evidence="3" id="KW-0479">Metal-binding</keyword>
<evidence type="ECO:0000313" key="10">
    <source>
        <dbReference type="EMBL" id="GHC48476.1"/>
    </source>
</evidence>
<dbReference type="AlphaFoldDB" id="A0A918THS8"/>
<dbReference type="PANTHER" id="PTHR11080:SF2">
    <property type="entry name" value="LD05707P"/>
    <property type="match status" value="1"/>
</dbReference>